<feature type="compositionally biased region" description="Low complexity" evidence="6">
    <location>
        <begin position="62"/>
        <end position="84"/>
    </location>
</feature>
<feature type="region of interest" description="Disordered" evidence="6">
    <location>
        <begin position="49"/>
        <end position="91"/>
    </location>
</feature>
<evidence type="ECO:0000256" key="1">
    <source>
        <dbReference type="ARBA" id="ARBA00004123"/>
    </source>
</evidence>
<dbReference type="InterPro" id="IPR051089">
    <property type="entry name" value="prtT"/>
</dbReference>
<sequence length="644" mass="70114">MELAFEQQPEAGPSRPPVGANKHKCKCIEADGDQCARCQRLGIECVFRAHQRGRPRKDGAVPGSAASAGRPSPRSSPAALQPPAKRARASGVSFGALVPTSNERYSLSSPSRSPSVPAEEPPANSVYHDVAHRSIFSIAGVMEREKAVEDAAPTPTREDDPIGQGVLSMDECDSLFGHYFDQLQTCVCLLDPAVHTARYTRRASLHLFAAVLAVSSKFFRPDLYETILAIANKLVSDAIGGCVAQIELVQAICLLHYWKKPTDGSGWLRLGHAIRLGYALDLHLPRSGPLPTDEREARLAIDRERTWISLFCFDSTMTQLSDRPSMIHKAPQVGAWIRENPYPLPSDGQLDFAVKTSTLSSEVRQLQSCKGNYEVLRSGLRMVLDDLHSSHKALTDPDAPVTLTSTSVSINKFSTLATQLLVECTSLYFAPRKHRVGLLHACVSTSLDLLDVVVEGFARKGIMPMIEDAHSVAVASTAVRLIRFMSYLDQSAKASVMRKLTKVVIVCREAARGDQGSHPAYLARFIHALLEKAHASRAPSRATSPRHARPARALSAAEMSPLKQKTTPDQWWDEIGHMAYAEAPQPFEEQQNFWDGFPLLAGAMSGLSPAVPRVEDGGVDLAGAFSGLQWDSAWDLSFLGVGTG</sequence>
<comment type="subcellular location">
    <subcellularLocation>
        <location evidence="1">Nucleus</location>
    </subcellularLocation>
</comment>
<proteinExistence type="predicted"/>
<dbReference type="GO" id="GO:0005634">
    <property type="term" value="C:nucleus"/>
    <property type="evidence" value="ECO:0007669"/>
    <property type="project" value="UniProtKB-SubCell"/>
</dbReference>
<protein>
    <submittedName>
        <fullName evidence="7">Protein priB</fullName>
    </submittedName>
</protein>
<organism evidence="7 8">
    <name type="scientific">Vanrija pseudolonga</name>
    <dbReference type="NCBI Taxonomy" id="143232"/>
    <lineage>
        <taxon>Eukaryota</taxon>
        <taxon>Fungi</taxon>
        <taxon>Dikarya</taxon>
        <taxon>Basidiomycota</taxon>
        <taxon>Agaricomycotina</taxon>
        <taxon>Tremellomycetes</taxon>
        <taxon>Trichosporonales</taxon>
        <taxon>Trichosporonaceae</taxon>
        <taxon>Vanrija</taxon>
    </lineage>
</organism>
<feature type="region of interest" description="Disordered" evidence="6">
    <location>
        <begin position="536"/>
        <end position="566"/>
    </location>
</feature>
<evidence type="ECO:0000313" key="8">
    <source>
        <dbReference type="Proteomes" id="UP000827549"/>
    </source>
</evidence>
<dbReference type="AlphaFoldDB" id="A0AAF1BSL0"/>
<dbReference type="Proteomes" id="UP000827549">
    <property type="component" value="Chromosome 5"/>
</dbReference>
<evidence type="ECO:0000313" key="7">
    <source>
        <dbReference type="EMBL" id="WOO83638.1"/>
    </source>
</evidence>
<accession>A0AAF1BSL0</accession>
<evidence type="ECO:0000256" key="2">
    <source>
        <dbReference type="ARBA" id="ARBA00023015"/>
    </source>
</evidence>
<dbReference type="PANTHER" id="PTHR31845">
    <property type="entry name" value="FINGER DOMAIN PROTEIN, PUTATIVE-RELATED"/>
    <property type="match status" value="1"/>
</dbReference>
<reference evidence="7" key="1">
    <citation type="submission" date="2023-10" db="EMBL/GenBank/DDBJ databases">
        <authorList>
            <person name="Noh H."/>
        </authorList>
    </citation>
    <scope>NUCLEOTIDE SEQUENCE</scope>
    <source>
        <strain evidence="7">DUCC4014</strain>
    </source>
</reference>
<gene>
    <name evidence="7" type="primary">priB_12</name>
    <name evidence="7" type="ORF">LOC62_05G007158</name>
</gene>
<keyword evidence="3" id="KW-0238">DNA-binding</keyword>
<dbReference type="CDD" id="cd12148">
    <property type="entry name" value="fungal_TF_MHR"/>
    <property type="match status" value="1"/>
</dbReference>
<evidence type="ECO:0000256" key="4">
    <source>
        <dbReference type="ARBA" id="ARBA00023163"/>
    </source>
</evidence>
<feature type="region of interest" description="Disordered" evidence="6">
    <location>
        <begin position="103"/>
        <end position="124"/>
    </location>
</feature>
<evidence type="ECO:0000256" key="6">
    <source>
        <dbReference type="SAM" id="MobiDB-lite"/>
    </source>
</evidence>
<keyword evidence="4" id="KW-0804">Transcription</keyword>
<dbReference type="EMBL" id="CP086718">
    <property type="protein sequence ID" value="WOO83638.1"/>
    <property type="molecule type" value="Genomic_DNA"/>
</dbReference>
<evidence type="ECO:0000256" key="3">
    <source>
        <dbReference type="ARBA" id="ARBA00023125"/>
    </source>
</evidence>
<keyword evidence="5" id="KW-0539">Nucleus</keyword>
<name>A0AAF1BSL0_9TREE</name>
<feature type="region of interest" description="Disordered" evidence="6">
    <location>
        <begin position="1"/>
        <end position="22"/>
    </location>
</feature>
<evidence type="ECO:0000256" key="5">
    <source>
        <dbReference type="ARBA" id="ARBA00023242"/>
    </source>
</evidence>
<dbReference type="GO" id="GO:0000976">
    <property type="term" value="F:transcription cis-regulatory region binding"/>
    <property type="evidence" value="ECO:0007669"/>
    <property type="project" value="TreeGrafter"/>
</dbReference>
<keyword evidence="2" id="KW-0805">Transcription regulation</keyword>
<keyword evidence="8" id="KW-1185">Reference proteome</keyword>
<dbReference type="PANTHER" id="PTHR31845:SF19">
    <property type="entry name" value="TRANSCRIPTION FACTOR DOMAIN-CONTAINING PROTEIN"/>
    <property type="match status" value="1"/>
</dbReference>
<dbReference type="GeneID" id="87810332"/>
<dbReference type="GO" id="GO:0000981">
    <property type="term" value="F:DNA-binding transcription factor activity, RNA polymerase II-specific"/>
    <property type="evidence" value="ECO:0007669"/>
    <property type="project" value="TreeGrafter"/>
</dbReference>
<dbReference type="RefSeq" id="XP_062629664.1">
    <property type="nucleotide sequence ID" value="XM_062773680.1"/>
</dbReference>